<name>A0A2M6P135_9BACT</name>
<dbReference type="EMBL" id="PFBW01000146">
    <property type="protein sequence ID" value="PIR77269.1"/>
    <property type="molecule type" value="Genomic_DNA"/>
</dbReference>
<reference evidence="2" key="1">
    <citation type="submission" date="2017-09" db="EMBL/GenBank/DDBJ databases">
        <title>Depth-based differentiation of microbial function through sediment-hosted aquifers and enrichment of novel symbionts in the deep terrestrial subsurface.</title>
        <authorList>
            <person name="Probst A.J."/>
            <person name="Ladd B."/>
            <person name="Jarett J.K."/>
            <person name="Geller-Mcgrath D.E."/>
            <person name="Sieber C.M.K."/>
            <person name="Emerson J.B."/>
            <person name="Anantharaman K."/>
            <person name="Thomas B.C."/>
            <person name="Malmstrom R."/>
            <person name="Stieglmeier M."/>
            <person name="Klingl A."/>
            <person name="Woyke T."/>
            <person name="Ryan C.M."/>
            <person name="Banfield J.F."/>
        </authorList>
    </citation>
    <scope>NUCLEOTIDE SEQUENCE [LARGE SCALE GENOMIC DNA]</scope>
</reference>
<comment type="caution">
    <text evidence="1">The sequence shown here is derived from an EMBL/GenBank/DDBJ whole genome shotgun (WGS) entry which is preliminary data.</text>
</comment>
<protein>
    <submittedName>
        <fullName evidence="1">Uncharacterized protein</fullName>
    </submittedName>
</protein>
<organism evidence="1 2">
    <name type="scientific">Candidatus Magasanikbacteria bacterium CG10_big_fil_rev_8_21_14_0_10_38_6</name>
    <dbReference type="NCBI Taxonomy" id="1974647"/>
    <lineage>
        <taxon>Bacteria</taxon>
        <taxon>Candidatus Magasanikiibacteriota</taxon>
    </lineage>
</organism>
<accession>A0A2M6P135</accession>
<sequence length="106" mass="12018">MGISTFLSGMLFGDKQKTFDKTQYPCAIAEIQKVVSQTNVRTLSKEEITLVESTIDQTRKGDGKISMAQIEEALRKLKNTHKISKSDYQGLMQMFAIHIAKKKYKT</sequence>
<gene>
    <name evidence="1" type="ORF">COU30_03385</name>
</gene>
<evidence type="ECO:0000313" key="1">
    <source>
        <dbReference type="EMBL" id="PIR77269.1"/>
    </source>
</evidence>
<evidence type="ECO:0000313" key="2">
    <source>
        <dbReference type="Proteomes" id="UP000228528"/>
    </source>
</evidence>
<proteinExistence type="predicted"/>
<dbReference type="AlphaFoldDB" id="A0A2M6P135"/>
<dbReference type="Proteomes" id="UP000228528">
    <property type="component" value="Unassembled WGS sequence"/>
</dbReference>